<sequence>MIYINEEKGTRPLGKTMPSTHKSPRRRLRLVDIAIGVANAAVLGLSVAFSNGAFSSTPALPPKEIATNSLFETLSSPKFEAFQREYVQQQTARNLAEAEGLKAEAEGLKLQAAADAGKTKEAAEQAAADIRLEASYDGVEQRYHRPEGFEITLNYPTTVEKEQTEFGYTATARPTTDQGTVRVYVNLATVNEGFVPAGGSIGTVGTYPVGEGVKTF</sequence>
<accession>A0A2W4WQJ6</accession>
<evidence type="ECO:0000313" key="3">
    <source>
        <dbReference type="Proteomes" id="UP000249794"/>
    </source>
</evidence>
<comment type="caution">
    <text evidence="2">The sequence shown here is derived from an EMBL/GenBank/DDBJ whole genome shotgun (WGS) entry which is preliminary data.</text>
</comment>
<protein>
    <submittedName>
        <fullName evidence="2">Uncharacterized protein</fullName>
    </submittedName>
</protein>
<evidence type="ECO:0000313" key="2">
    <source>
        <dbReference type="EMBL" id="PZO47226.1"/>
    </source>
</evidence>
<name>A0A2W4WQJ6_9CYAN</name>
<proteinExistence type="predicted"/>
<feature type="region of interest" description="Disordered" evidence="1">
    <location>
        <begin position="1"/>
        <end position="23"/>
    </location>
</feature>
<feature type="compositionally biased region" description="Basic and acidic residues" evidence="1">
    <location>
        <begin position="1"/>
        <end position="10"/>
    </location>
</feature>
<dbReference type="AlphaFoldDB" id="A0A2W4WQJ6"/>
<reference evidence="2 3" key="2">
    <citation type="submission" date="2018-06" db="EMBL/GenBank/DDBJ databases">
        <title>Metagenomic assembly of (sub)arctic Cyanobacteria and their associated microbiome from non-axenic cultures.</title>
        <authorList>
            <person name="Baurain D."/>
        </authorList>
    </citation>
    <scope>NUCLEOTIDE SEQUENCE [LARGE SCALE GENOMIC DNA]</scope>
    <source>
        <strain evidence="2">ULC027bin1</strain>
    </source>
</reference>
<organism evidence="2 3">
    <name type="scientific">Phormidesmis priestleyi</name>
    <dbReference type="NCBI Taxonomy" id="268141"/>
    <lineage>
        <taxon>Bacteria</taxon>
        <taxon>Bacillati</taxon>
        <taxon>Cyanobacteriota</taxon>
        <taxon>Cyanophyceae</taxon>
        <taxon>Leptolyngbyales</taxon>
        <taxon>Leptolyngbyaceae</taxon>
        <taxon>Phormidesmis</taxon>
    </lineage>
</organism>
<dbReference type="Proteomes" id="UP000249794">
    <property type="component" value="Unassembled WGS sequence"/>
</dbReference>
<gene>
    <name evidence="2" type="ORF">DCF15_19285</name>
</gene>
<reference evidence="3" key="1">
    <citation type="submission" date="2018-04" db="EMBL/GenBank/DDBJ databases">
        <authorList>
            <person name="Cornet L."/>
        </authorList>
    </citation>
    <scope>NUCLEOTIDE SEQUENCE [LARGE SCALE GENOMIC DNA]</scope>
</reference>
<dbReference type="EMBL" id="QBMP01000280">
    <property type="protein sequence ID" value="PZO47226.1"/>
    <property type="molecule type" value="Genomic_DNA"/>
</dbReference>
<evidence type="ECO:0000256" key="1">
    <source>
        <dbReference type="SAM" id="MobiDB-lite"/>
    </source>
</evidence>